<feature type="region of interest" description="Disordered" evidence="6">
    <location>
        <begin position="740"/>
        <end position="764"/>
    </location>
</feature>
<dbReference type="Pfam" id="PF13416">
    <property type="entry name" value="SBP_bac_8"/>
    <property type="match status" value="1"/>
</dbReference>
<dbReference type="STRING" id="1754190.A0A1Y1ZH28"/>
<evidence type="ECO:0000256" key="6">
    <source>
        <dbReference type="SAM" id="MobiDB-lite"/>
    </source>
</evidence>
<feature type="chain" id="PRO_5011003737" evidence="8">
    <location>
        <begin position="19"/>
        <end position="764"/>
    </location>
</feature>
<reference evidence="10 11" key="1">
    <citation type="submission" date="2016-08" db="EMBL/GenBank/DDBJ databases">
        <title>A Parts List for Fungal Cellulosomes Revealed by Comparative Genomics.</title>
        <authorList>
            <consortium name="DOE Joint Genome Institute"/>
            <person name="Haitjema C.H."/>
            <person name="Gilmore S.P."/>
            <person name="Henske J.K."/>
            <person name="Solomon K.V."/>
            <person name="De Groot R."/>
            <person name="Kuo A."/>
            <person name="Mondo S.J."/>
            <person name="Salamov A.A."/>
            <person name="Labutti K."/>
            <person name="Zhao Z."/>
            <person name="Chiniquy J."/>
            <person name="Barry K."/>
            <person name="Brewer H.M."/>
            <person name="Purvine S.O."/>
            <person name="Wright A.T."/>
            <person name="Boxma B."/>
            <person name="Van Alen T."/>
            <person name="Hackstein J.H."/>
            <person name="Baker S.E."/>
            <person name="Grigoriev I.V."/>
            <person name="O'Malley M.A."/>
        </authorList>
    </citation>
    <scope>NUCLEOTIDE SEQUENCE [LARGE SCALE GENOMIC DNA]</scope>
    <source>
        <strain evidence="10 11">G1</strain>
    </source>
</reference>
<keyword evidence="4 7" id="KW-0472">Membrane</keyword>
<evidence type="ECO:0000256" key="5">
    <source>
        <dbReference type="ARBA" id="ARBA00023180"/>
    </source>
</evidence>
<keyword evidence="2 7" id="KW-0812">Transmembrane</keyword>
<dbReference type="EMBL" id="MCOG01000412">
    <property type="protein sequence ID" value="ORY09115.1"/>
    <property type="molecule type" value="Genomic_DNA"/>
</dbReference>
<dbReference type="PANTHER" id="PTHR24060">
    <property type="entry name" value="METABOTROPIC GLUTAMATE RECEPTOR"/>
    <property type="match status" value="1"/>
</dbReference>
<evidence type="ECO:0000256" key="4">
    <source>
        <dbReference type="ARBA" id="ARBA00023136"/>
    </source>
</evidence>
<evidence type="ECO:0000259" key="9">
    <source>
        <dbReference type="Pfam" id="PF00003"/>
    </source>
</evidence>
<evidence type="ECO:0000256" key="8">
    <source>
        <dbReference type="SAM" id="SignalP"/>
    </source>
</evidence>
<evidence type="ECO:0000256" key="1">
    <source>
        <dbReference type="ARBA" id="ARBA00004141"/>
    </source>
</evidence>
<feature type="transmembrane region" description="Helical" evidence="7">
    <location>
        <begin position="611"/>
        <end position="628"/>
    </location>
</feature>
<protein>
    <submittedName>
        <fullName evidence="10">Periplasmic binding protein-like II</fullName>
    </submittedName>
</protein>
<name>A0A1Y1ZH28_9FUNG</name>
<feature type="transmembrane region" description="Helical" evidence="7">
    <location>
        <begin position="577"/>
        <end position="599"/>
    </location>
</feature>
<feature type="transmembrane region" description="Helical" evidence="7">
    <location>
        <begin position="634"/>
        <end position="657"/>
    </location>
</feature>
<dbReference type="GO" id="GO:0004930">
    <property type="term" value="F:G protein-coupled receptor activity"/>
    <property type="evidence" value="ECO:0007669"/>
    <property type="project" value="InterPro"/>
</dbReference>
<sequence length="764" mass="87784">MNIKYLNLLLFLFTIVNGIEITLHGFVYVPTVFHETLAERTNNYLKSKGLDITLKTNFENPITSSGNPVQVASFIEDSVLRKNDGYDLYITDTVYTGRFSEHFEDLSKYVDKNVIKLYADGTATKTCYVDTKLAGLPLMVDYGGMYSNIRLLNKYNRTIPETWDQLIETSTYIYKLEKESNPELRTFLGHLPDTENGLVTILQYIHSFRDSSNDKFPEYTSENAVAALEKMKEIKNKASTPDDFNTPDFDILNTLEKGNFIFLLYWYTGKEYEGQEYEFTQIPGKKQGISASCVGGSNISMNKYITEEKKKAAGEVLSFINSFEQQKYGIINANLISAIHSTYSDPEICQKIDCVKFSTMQSIVRPSSSAINYEQYSQQFRDLVKDYLYDQSNKSAKEILTEIDDLRKVHHVELTSITSIVMLSVAFVVVVLLCLAYVFITVNRFKQQFVFLPYFYWCVFVLGLLITSFYAVAGVNKLSNYNCLIRPFLLSIGFSMIYIPFLLKMFVIFPKKNSISKLVKDHFSLIFTFFLIIDVGLNIAWYLLDPLVVNKLMVTSGKNFQFCSTTSELGEYMKYTIFGFKILILIIMSILSFTEWNLVAFKSDIRSFSNTIYSTFIIIIAFIIVEKINIENRYLYYILRTALVMIYCISNLVIIIGMKYYQINIKKEDPFPDIRSFSKNSSSDLNKSNNYYKVDMNKSVNKNTLLNFHYQTGTAIPQAAVTKNYPVLFTKNINTNTVNRNNIFQNSSSETSSPNSETAMRNIK</sequence>
<keyword evidence="3 7" id="KW-1133">Transmembrane helix</keyword>
<feature type="transmembrane region" description="Helical" evidence="7">
    <location>
        <begin position="484"/>
        <end position="503"/>
    </location>
</feature>
<keyword evidence="5" id="KW-0325">Glycoprotein</keyword>
<accession>A0A1Y1ZH28</accession>
<keyword evidence="8" id="KW-0732">Signal</keyword>
<feature type="domain" description="G-protein coupled receptors family 3 profile" evidence="9">
    <location>
        <begin position="415"/>
        <end position="640"/>
    </location>
</feature>
<feature type="transmembrane region" description="Helical" evidence="7">
    <location>
        <begin position="523"/>
        <end position="544"/>
    </location>
</feature>
<feature type="transmembrane region" description="Helical" evidence="7">
    <location>
        <begin position="420"/>
        <end position="442"/>
    </location>
</feature>
<dbReference type="Gene3D" id="3.40.190.10">
    <property type="entry name" value="Periplasmic binding protein-like II"/>
    <property type="match status" value="2"/>
</dbReference>
<dbReference type="GO" id="GO:0016020">
    <property type="term" value="C:membrane"/>
    <property type="evidence" value="ECO:0007669"/>
    <property type="project" value="UniProtKB-SubCell"/>
</dbReference>
<feature type="signal peptide" evidence="8">
    <location>
        <begin position="1"/>
        <end position="18"/>
    </location>
</feature>
<dbReference type="AlphaFoldDB" id="A0A1Y1ZH28"/>
<dbReference type="Proteomes" id="UP000193920">
    <property type="component" value="Unassembled WGS sequence"/>
</dbReference>
<evidence type="ECO:0000313" key="10">
    <source>
        <dbReference type="EMBL" id="ORY09115.1"/>
    </source>
</evidence>
<gene>
    <name evidence="10" type="ORF">LY90DRAFT_678133</name>
</gene>
<evidence type="ECO:0000256" key="2">
    <source>
        <dbReference type="ARBA" id="ARBA00022692"/>
    </source>
</evidence>
<comment type="caution">
    <text evidence="10">The sequence shown here is derived from an EMBL/GenBank/DDBJ whole genome shotgun (WGS) entry which is preliminary data.</text>
</comment>
<dbReference type="InterPro" id="IPR006059">
    <property type="entry name" value="SBP"/>
</dbReference>
<organism evidence="10 11">
    <name type="scientific">Neocallimastix californiae</name>
    <dbReference type="NCBI Taxonomy" id="1754190"/>
    <lineage>
        <taxon>Eukaryota</taxon>
        <taxon>Fungi</taxon>
        <taxon>Fungi incertae sedis</taxon>
        <taxon>Chytridiomycota</taxon>
        <taxon>Chytridiomycota incertae sedis</taxon>
        <taxon>Neocallimastigomycetes</taxon>
        <taxon>Neocallimastigales</taxon>
        <taxon>Neocallimastigaceae</taxon>
        <taxon>Neocallimastix</taxon>
    </lineage>
</organism>
<dbReference type="Pfam" id="PF00003">
    <property type="entry name" value="7tm_3"/>
    <property type="match status" value="1"/>
</dbReference>
<evidence type="ECO:0000313" key="11">
    <source>
        <dbReference type="Proteomes" id="UP000193920"/>
    </source>
</evidence>
<evidence type="ECO:0000256" key="7">
    <source>
        <dbReference type="SAM" id="Phobius"/>
    </source>
</evidence>
<keyword evidence="11" id="KW-1185">Reference proteome</keyword>
<dbReference type="OrthoDB" id="5984008at2759"/>
<dbReference type="SUPFAM" id="SSF53850">
    <property type="entry name" value="Periplasmic binding protein-like II"/>
    <property type="match status" value="1"/>
</dbReference>
<comment type="subcellular location">
    <subcellularLocation>
        <location evidence="1">Membrane</location>
        <topology evidence="1">Multi-pass membrane protein</topology>
    </subcellularLocation>
</comment>
<evidence type="ECO:0000256" key="3">
    <source>
        <dbReference type="ARBA" id="ARBA00022989"/>
    </source>
</evidence>
<dbReference type="InterPro" id="IPR017978">
    <property type="entry name" value="GPCR_3_C"/>
</dbReference>
<dbReference type="InterPro" id="IPR050726">
    <property type="entry name" value="mGluR"/>
</dbReference>
<feature type="compositionally biased region" description="Low complexity" evidence="6">
    <location>
        <begin position="740"/>
        <end position="758"/>
    </location>
</feature>
<proteinExistence type="predicted"/>
<feature type="transmembrane region" description="Helical" evidence="7">
    <location>
        <begin position="454"/>
        <end position="472"/>
    </location>
</feature>